<dbReference type="EMBL" id="LRPC01000002">
    <property type="protein sequence ID" value="KYG76914.1"/>
    <property type="molecule type" value="Genomic_DNA"/>
</dbReference>
<dbReference type="Proteomes" id="UP000075606">
    <property type="component" value="Unassembled WGS sequence"/>
</dbReference>
<gene>
    <name evidence="1" type="ORF">AWW68_18835</name>
</gene>
<name>A0A150XE03_9BACT</name>
<evidence type="ECO:0000313" key="1">
    <source>
        <dbReference type="EMBL" id="KYG76914.1"/>
    </source>
</evidence>
<protein>
    <submittedName>
        <fullName evidence="1">Uncharacterized protein</fullName>
    </submittedName>
</protein>
<dbReference type="STRING" id="333140.AWW68_18835"/>
<organism evidence="1 2">
    <name type="scientific">Roseivirga spongicola</name>
    <dbReference type="NCBI Taxonomy" id="333140"/>
    <lineage>
        <taxon>Bacteria</taxon>
        <taxon>Pseudomonadati</taxon>
        <taxon>Bacteroidota</taxon>
        <taxon>Cytophagia</taxon>
        <taxon>Cytophagales</taxon>
        <taxon>Roseivirgaceae</taxon>
        <taxon>Roseivirga</taxon>
    </lineage>
</organism>
<comment type="caution">
    <text evidence="1">The sequence shown here is derived from an EMBL/GenBank/DDBJ whole genome shotgun (WGS) entry which is preliminary data.</text>
</comment>
<proteinExistence type="predicted"/>
<sequence length="81" mass="9186">MSHQNQIVNEGIKDDSLNTCSSRNEQAIQLFLSTADIDWHLENLNEQLAVLARFSGEIPEEVRDSICFTHQSIRSLLKSLS</sequence>
<accession>A0A150XE03</accession>
<keyword evidence="2" id="KW-1185">Reference proteome</keyword>
<evidence type="ECO:0000313" key="2">
    <source>
        <dbReference type="Proteomes" id="UP000075606"/>
    </source>
</evidence>
<reference evidence="1 2" key="1">
    <citation type="submission" date="2016-01" db="EMBL/GenBank/DDBJ databases">
        <title>Genome sequencing of Roseivirga spongicola UST030701-084.</title>
        <authorList>
            <person name="Selvaratnam C."/>
            <person name="Thevarajoo S."/>
            <person name="Goh K.M."/>
            <person name="Ee R."/>
            <person name="Chan K.-G."/>
            <person name="Chong C.S."/>
        </authorList>
    </citation>
    <scope>NUCLEOTIDE SEQUENCE [LARGE SCALE GENOMIC DNA]</scope>
    <source>
        <strain evidence="1 2">UST030701-084</strain>
    </source>
</reference>
<dbReference type="AlphaFoldDB" id="A0A150XE03"/>